<evidence type="ECO:0000256" key="5">
    <source>
        <dbReference type="ARBA" id="ARBA00023136"/>
    </source>
</evidence>
<dbReference type="Pfam" id="PF01943">
    <property type="entry name" value="Polysacc_synt"/>
    <property type="match status" value="1"/>
</dbReference>
<feature type="transmembrane region" description="Helical" evidence="6">
    <location>
        <begin position="290"/>
        <end position="310"/>
    </location>
</feature>
<feature type="transmembrane region" description="Helical" evidence="6">
    <location>
        <begin position="322"/>
        <end position="342"/>
    </location>
</feature>
<evidence type="ECO:0000313" key="7">
    <source>
        <dbReference type="EMBL" id="AEP00093.1"/>
    </source>
</evidence>
<dbReference type="AlphaFoldDB" id="G2TR17"/>
<dbReference type="RefSeq" id="WP_014096235.1">
    <property type="nucleotide sequence ID" value="NC_016023.1"/>
</dbReference>
<dbReference type="InterPro" id="IPR002797">
    <property type="entry name" value="Polysacc_synth"/>
</dbReference>
<evidence type="ECO:0000256" key="4">
    <source>
        <dbReference type="ARBA" id="ARBA00022989"/>
    </source>
</evidence>
<sequence length="467" mass="53329">MKNSYNKLINNSIIFAIGNLGNKLIVFFLVPIYTYYLSKNDFGLVDLLTSTLNFILPIFSLSIFDSVLRFCMDRNYDKEEVLTNSLVVICCGFLCSFIIYPVFSMVLPFDGLMGYFYIILLLQLFYTTFNQFIRAIGLVKLYSFVGILNSIILLISNLIFLVNLSLGIKGYLLSFIVSNVLCITVIFICAKISKYISLSKMNLKLTKELLLYSTPLIPNALMWWIMGLSDRYIVTFYLGLSANGLYAVANKIPSILNVLNSIFFQAWQMSAIEEANSKERSKFYSNVFKYYSIFLIISTSLLLVFLKLLLKLLVASNFYTSWKYIPLLLIGVVFSCYSSFLGTNYIASKKTRGVFKTSILGATVNIICNFIFIPWIGINGASLSTMLSFFIIWVVRIIDTRQFVDIKLNYRKMISSFVILACQITVLYLGIPFEIFLELLLFAMLIILNKNEVLVIVSKLLLKLNKK</sequence>
<dbReference type="Proteomes" id="UP000009283">
    <property type="component" value="Chromosome"/>
</dbReference>
<feature type="transmembrane region" description="Helical" evidence="6">
    <location>
        <begin position="112"/>
        <end position="129"/>
    </location>
</feature>
<evidence type="ECO:0000313" key="8">
    <source>
        <dbReference type="Proteomes" id="UP000009283"/>
    </source>
</evidence>
<dbReference type="eggNOG" id="COG2244">
    <property type="taxonomic scope" value="Bacteria"/>
</dbReference>
<dbReference type="PANTHER" id="PTHR30250">
    <property type="entry name" value="PST FAMILY PREDICTED COLANIC ACID TRANSPORTER"/>
    <property type="match status" value="1"/>
</dbReference>
<feature type="transmembrane region" description="Helical" evidence="6">
    <location>
        <begin position="354"/>
        <end position="375"/>
    </location>
</feature>
<evidence type="ECO:0000256" key="1">
    <source>
        <dbReference type="ARBA" id="ARBA00004651"/>
    </source>
</evidence>
<gene>
    <name evidence="7" type="ORF">Bcoa_0875</name>
</gene>
<feature type="transmembrane region" description="Helical" evidence="6">
    <location>
        <begin position="85"/>
        <end position="106"/>
    </location>
</feature>
<dbReference type="GO" id="GO:0005886">
    <property type="term" value="C:plasma membrane"/>
    <property type="evidence" value="ECO:0007669"/>
    <property type="project" value="UniProtKB-SubCell"/>
</dbReference>
<dbReference type="KEGG" id="bag:Bcoa_0875"/>
<evidence type="ECO:0000256" key="6">
    <source>
        <dbReference type="SAM" id="Phobius"/>
    </source>
</evidence>
<dbReference type="OrthoDB" id="3249502at2"/>
<feature type="transmembrane region" description="Helical" evidence="6">
    <location>
        <begin position="381"/>
        <end position="398"/>
    </location>
</feature>
<reference evidence="7 8" key="1">
    <citation type="journal article" date="2011" name="Stand. Genomic Sci.">
        <title>Complete Genome Sequence of a thermotolerant sporogenic lactic acid bacterium, Bacillus coagulans strain 36D1.</title>
        <authorList>
            <person name="Rhee M.S."/>
            <person name="Moritz B.E."/>
            <person name="Xie G."/>
            <person name="Glavina Del Rio T."/>
            <person name="Dalin E."/>
            <person name="Tice H."/>
            <person name="Bruce D."/>
            <person name="Goodwin L."/>
            <person name="Chertkov O."/>
            <person name="Brettin T."/>
            <person name="Han C."/>
            <person name="Detter C."/>
            <person name="Pitluck S."/>
            <person name="Land M.L."/>
            <person name="Patel M."/>
            <person name="Ou M."/>
            <person name="Harbrucker R."/>
            <person name="Ingram L.O."/>
            <person name="Shanmugam K.T."/>
        </authorList>
    </citation>
    <scope>NUCLEOTIDE SEQUENCE [LARGE SCALE GENOMIC DNA]</scope>
    <source>
        <strain evidence="7 8">36D1</strain>
    </source>
</reference>
<feature type="transmembrane region" description="Helical" evidence="6">
    <location>
        <begin position="410"/>
        <end position="433"/>
    </location>
</feature>
<organism evidence="7 8">
    <name type="scientific">Heyndrickxia coagulans 36D1</name>
    <dbReference type="NCBI Taxonomy" id="345219"/>
    <lineage>
        <taxon>Bacteria</taxon>
        <taxon>Bacillati</taxon>
        <taxon>Bacillota</taxon>
        <taxon>Bacilli</taxon>
        <taxon>Bacillales</taxon>
        <taxon>Bacillaceae</taxon>
        <taxon>Heyndrickxia</taxon>
    </lineage>
</organism>
<dbReference type="HOGENOM" id="CLU_022017_7_4_9"/>
<evidence type="ECO:0000256" key="3">
    <source>
        <dbReference type="ARBA" id="ARBA00022692"/>
    </source>
</evidence>
<keyword evidence="2" id="KW-1003">Cell membrane</keyword>
<feature type="transmembrane region" description="Helical" evidence="6">
    <location>
        <begin position="439"/>
        <end position="462"/>
    </location>
</feature>
<name>G2TR17_HEYCO</name>
<evidence type="ECO:0000256" key="2">
    <source>
        <dbReference type="ARBA" id="ARBA00022475"/>
    </source>
</evidence>
<feature type="transmembrane region" description="Helical" evidence="6">
    <location>
        <begin position="12"/>
        <end position="36"/>
    </location>
</feature>
<proteinExistence type="predicted"/>
<keyword evidence="5 6" id="KW-0472">Membrane</keyword>
<feature type="transmembrane region" description="Helical" evidence="6">
    <location>
        <begin position="232"/>
        <end position="249"/>
    </location>
</feature>
<comment type="subcellular location">
    <subcellularLocation>
        <location evidence="1">Cell membrane</location>
        <topology evidence="1">Multi-pass membrane protein</topology>
    </subcellularLocation>
</comment>
<keyword evidence="3 6" id="KW-0812">Transmembrane</keyword>
<feature type="transmembrane region" description="Helical" evidence="6">
    <location>
        <begin position="209"/>
        <end position="226"/>
    </location>
</feature>
<feature type="transmembrane region" description="Helical" evidence="6">
    <location>
        <begin position="141"/>
        <end position="162"/>
    </location>
</feature>
<keyword evidence="4 6" id="KW-1133">Transmembrane helix</keyword>
<feature type="transmembrane region" description="Helical" evidence="6">
    <location>
        <begin position="42"/>
        <end position="64"/>
    </location>
</feature>
<accession>G2TR17</accession>
<dbReference type="PANTHER" id="PTHR30250:SF11">
    <property type="entry name" value="O-ANTIGEN TRANSPORTER-RELATED"/>
    <property type="match status" value="1"/>
</dbReference>
<dbReference type="EMBL" id="CP003056">
    <property type="protein sequence ID" value="AEP00093.1"/>
    <property type="molecule type" value="Genomic_DNA"/>
</dbReference>
<dbReference type="InterPro" id="IPR050833">
    <property type="entry name" value="Poly_Biosynth_Transport"/>
</dbReference>
<feature type="transmembrane region" description="Helical" evidence="6">
    <location>
        <begin position="168"/>
        <end position="189"/>
    </location>
</feature>
<protein>
    <submittedName>
        <fullName evidence="7">Polysaccharide biosynthesis protein</fullName>
    </submittedName>
</protein>